<feature type="domain" description="DUF4395" evidence="2">
    <location>
        <begin position="17"/>
        <end position="139"/>
    </location>
</feature>
<evidence type="ECO:0000313" key="4">
    <source>
        <dbReference type="Proteomes" id="UP000644756"/>
    </source>
</evidence>
<keyword evidence="1" id="KW-1133">Transmembrane helix</keyword>
<feature type="transmembrane region" description="Helical" evidence="1">
    <location>
        <begin position="26"/>
        <end position="50"/>
    </location>
</feature>
<name>A0A917CZH5_9BACL</name>
<evidence type="ECO:0000313" key="3">
    <source>
        <dbReference type="EMBL" id="GGG03523.1"/>
    </source>
</evidence>
<evidence type="ECO:0000256" key="1">
    <source>
        <dbReference type="SAM" id="Phobius"/>
    </source>
</evidence>
<protein>
    <recommendedName>
        <fullName evidence="2">DUF4395 domain-containing protein</fullName>
    </recommendedName>
</protein>
<dbReference type="RefSeq" id="WP_188531007.1">
    <property type="nucleotide sequence ID" value="NZ_BMGR01000006.1"/>
</dbReference>
<feature type="transmembrane region" description="Helical" evidence="1">
    <location>
        <begin position="89"/>
        <end position="113"/>
    </location>
</feature>
<dbReference type="PIRSF" id="PIRSF030042">
    <property type="entry name" value="UCP030042"/>
    <property type="match status" value="1"/>
</dbReference>
<keyword evidence="1" id="KW-0472">Membrane</keyword>
<dbReference type="Pfam" id="PF14340">
    <property type="entry name" value="DUF4395"/>
    <property type="match status" value="1"/>
</dbReference>
<keyword evidence="4" id="KW-1185">Reference proteome</keyword>
<evidence type="ECO:0000259" key="2">
    <source>
        <dbReference type="Pfam" id="PF14340"/>
    </source>
</evidence>
<gene>
    <name evidence="3" type="ORF">GCM10010916_20790</name>
</gene>
<dbReference type="InterPro" id="IPR016942">
    <property type="entry name" value="UCP030042"/>
</dbReference>
<organism evidence="3 4">
    <name type="scientific">Paenibacillus abyssi</name>
    <dbReference type="NCBI Taxonomy" id="1340531"/>
    <lineage>
        <taxon>Bacteria</taxon>
        <taxon>Bacillati</taxon>
        <taxon>Bacillota</taxon>
        <taxon>Bacilli</taxon>
        <taxon>Bacillales</taxon>
        <taxon>Paenibacillaceae</taxon>
        <taxon>Paenibacillus</taxon>
    </lineage>
</organism>
<proteinExistence type="predicted"/>
<comment type="caution">
    <text evidence="3">The sequence shown here is derived from an EMBL/GenBank/DDBJ whole genome shotgun (WGS) entry which is preliminary data.</text>
</comment>
<sequence>MKRQPSTTIYSCAISVPMHWVRANQLGILLSIIVTVVTQQYWVLAIPLAVQLISRQFGIKYNAFVRLFAPWLPASEHTEERVLLRFNNLLAILFMSGSLITFALGAAVIGYIFLGMLTIAVVMALSGFCLGCFMYFQWRQFLARRRMNQKA</sequence>
<dbReference type="EMBL" id="BMGR01000006">
    <property type="protein sequence ID" value="GGG03523.1"/>
    <property type="molecule type" value="Genomic_DNA"/>
</dbReference>
<dbReference type="AlphaFoldDB" id="A0A917CZH5"/>
<reference evidence="3" key="2">
    <citation type="submission" date="2020-09" db="EMBL/GenBank/DDBJ databases">
        <authorList>
            <person name="Sun Q."/>
            <person name="Zhou Y."/>
        </authorList>
    </citation>
    <scope>NUCLEOTIDE SEQUENCE</scope>
    <source>
        <strain evidence="3">CGMCC 1.12987</strain>
    </source>
</reference>
<keyword evidence="1" id="KW-0812">Transmembrane</keyword>
<dbReference type="InterPro" id="IPR025508">
    <property type="entry name" value="DUF4395"/>
</dbReference>
<accession>A0A917CZH5</accession>
<reference evidence="3" key="1">
    <citation type="journal article" date="2014" name="Int. J. Syst. Evol. Microbiol.">
        <title>Complete genome sequence of Corynebacterium casei LMG S-19264T (=DSM 44701T), isolated from a smear-ripened cheese.</title>
        <authorList>
            <consortium name="US DOE Joint Genome Institute (JGI-PGF)"/>
            <person name="Walter F."/>
            <person name="Albersmeier A."/>
            <person name="Kalinowski J."/>
            <person name="Ruckert C."/>
        </authorList>
    </citation>
    <scope>NUCLEOTIDE SEQUENCE</scope>
    <source>
        <strain evidence="3">CGMCC 1.12987</strain>
    </source>
</reference>
<dbReference type="Proteomes" id="UP000644756">
    <property type="component" value="Unassembled WGS sequence"/>
</dbReference>
<feature type="transmembrane region" description="Helical" evidence="1">
    <location>
        <begin position="119"/>
        <end position="138"/>
    </location>
</feature>